<feature type="domain" description="Transcriptional regulator SgrR N-terminal HTH" evidence="3">
    <location>
        <begin position="22"/>
        <end position="122"/>
    </location>
</feature>
<evidence type="ECO:0000256" key="1">
    <source>
        <dbReference type="ARBA" id="ARBA00023125"/>
    </source>
</evidence>
<sequence>MDNHIVHYLRISAGFNSLSRLQEPLPASIEGLGEVLCCTPRNVKFILRRLEEKALIHWRPGRGRGHFSAITFLRSEEDVMEELLLELVNNGKIKQGIELIGLPEVNSPLKERLLAVLNKQMGYHSEADSTTGLDVLRITSNRRMEELDSASVYTAFEAFLLGQIFSTLLTYEASTGSFTPGLAHMWETNRDYTSYIFYLRKGVRFHHGRVMTSRNVKDTLLRLKDKNSPAIWHFRDVAGIELLGDHRIRFDLSRPNRFFLHALSSVYMSVLPCDQEFNAARPSGTGPYRVINLSDDVLELAAFDDYYGIRPLLDRVEIWSLPDKWASVRQYQLPEAGEVRPSPALCTNNSIDYPATGCRYLLTNFRKNGLQHEPHFRKSMSMLYHPVALIKELGGNRLTPAASFLPWLSRRTDWTEPGMAQIREQLQLSRYNGEVITIAHTAKKEEREEAVWLQQRGAAAGIRLSLLEYKDFQLDEIIGRADFVFAEEVLEDDWQWGMINYFANRSNHLHRLLLEHQLTEILQAVDCFAELDEDSRSALLEQTESILRDQAWVLYGCHLNKRAQLNQSLFGLHTGSFGFLDISKLWIKSSFPESSGRL</sequence>
<accession>A0A1G8GZJ5</accession>
<evidence type="ECO:0000313" key="4">
    <source>
        <dbReference type="EMBL" id="SDH99787.1"/>
    </source>
</evidence>
<organism evidence="4 5">
    <name type="scientific">Paenibacillus typhae</name>
    <dbReference type="NCBI Taxonomy" id="1174501"/>
    <lineage>
        <taxon>Bacteria</taxon>
        <taxon>Bacillati</taxon>
        <taxon>Bacillota</taxon>
        <taxon>Bacilli</taxon>
        <taxon>Bacillales</taxon>
        <taxon>Paenibacillaceae</taxon>
        <taxon>Paenibacillus</taxon>
    </lineage>
</organism>
<dbReference type="EMBL" id="FNDX01000002">
    <property type="protein sequence ID" value="SDH99787.1"/>
    <property type="molecule type" value="Genomic_DNA"/>
</dbReference>
<dbReference type="InterPro" id="IPR000914">
    <property type="entry name" value="SBP_5_dom"/>
</dbReference>
<evidence type="ECO:0000259" key="2">
    <source>
        <dbReference type="Pfam" id="PF00496"/>
    </source>
</evidence>
<dbReference type="Proteomes" id="UP000199050">
    <property type="component" value="Unassembled WGS sequence"/>
</dbReference>
<dbReference type="Pfam" id="PF00496">
    <property type="entry name" value="SBP_bac_5"/>
    <property type="match status" value="1"/>
</dbReference>
<dbReference type="PANTHER" id="PTHR30290:SF72">
    <property type="entry name" value="HTH-TYPE TRANSCRIPTIONAL REGULATOR SGRR"/>
    <property type="match status" value="1"/>
</dbReference>
<dbReference type="STRING" id="1174501.SAMN05216192_102254"/>
<dbReference type="Gene3D" id="3.10.105.10">
    <property type="entry name" value="Dipeptide-binding Protein, Domain 3"/>
    <property type="match status" value="1"/>
</dbReference>
<dbReference type="Gene3D" id="3.40.190.10">
    <property type="entry name" value="Periplasmic binding protein-like II"/>
    <property type="match status" value="1"/>
</dbReference>
<dbReference type="RefSeq" id="WP_090712009.1">
    <property type="nucleotide sequence ID" value="NZ_CBCSKY010000003.1"/>
</dbReference>
<gene>
    <name evidence="4" type="ORF">SAMN05216192_102254</name>
</gene>
<dbReference type="GO" id="GO:0003677">
    <property type="term" value="F:DNA binding"/>
    <property type="evidence" value="ECO:0007669"/>
    <property type="project" value="UniProtKB-KW"/>
</dbReference>
<dbReference type="PANTHER" id="PTHR30290">
    <property type="entry name" value="PERIPLASMIC BINDING COMPONENT OF ABC TRANSPORTER"/>
    <property type="match status" value="1"/>
</dbReference>
<evidence type="ECO:0000259" key="3">
    <source>
        <dbReference type="Pfam" id="PF12793"/>
    </source>
</evidence>
<dbReference type="GO" id="GO:1904680">
    <property type="term" value="F:peptide transmembrane transporter activity"/>
    <property type="evidence" value="ECO:0007669"/>
    <property type="project" value="TreeGrafter"/>
</dbReference>
<feature type="domain" description="Solute-binding protein family 5" evidence="2">
    <location>
        <begin position="178"/>
        <end position="483"/>
    </location>
</feature>
<dbReference type="InterPro" id="IPR025370">
    <property type="entry name" value="SgrR_HTH_N"/>
</dbReference>
<dbReference type="SUPFAM" id="SSF53850">
    <property type="entry name" value="Periplasmic binding protein-like II"/>
    <property type="match status" value="1"/>
</dbReference>
<keyword evidence="5" id="KW-1185">Reference proteome</keyword>
<dbReference type="Pfam" id="PF12793">
    <property type="entry name" value="SgrR_N"/>
    <property type="match status" value="1"/>
</dbReference>
<reference evidence="5" key="1">
    <citation type="submission" date="2016-10" db="EMBL/GenBank/DDBJ databases">
        <authorList>
            <person name="Varghese N."/>
            <person name="Submissions S."/>
        </authorList>
    </citation>
    <scope>NUCLEOTIDE SEQUENCE [LARGE SCALE GENOMIC DNA]</scope>
    <source>
        <strain evidence="5">CGMCC 1.11012</strain>
    </source>
</reference>
<evidence type="ECO:0000313" key="5">
    <source>
        <dbReference type="Proteomes" id="UP000199050"/>
    </source>
</evidence>
<dbReference type="OrthoDB" id="5894719at2"/>
<dbReference type="GO" id="GO:0015833">
    <property type="term" value="P:peptide transport"/>
    <property type="evidence" value="ECO:0007669"/>
    <property type="project" value="TreeGrafter"/>
</dbReference>
<name>A0A1G8GZJ5_9BACL</name>
<proteinExistence type="predicted"/>
<keyword evidence="1 4" id="KW-0238">DNA-binding</keyword>
<protein>
    <submittedName>
        <fullName evidence="4">DNA-binding transcriptional regulator SgrR of sgrS sRNA, contains a MarR-type HTH domain and a solute-binding domain</fullName>
    </submittedName>
</protein>
<dbReference type="AlphaFoldDB" id="A0A1G8GZJ5"/>
<dbReference type="InterPro" id="IPR039424">
    <property type="entry name" value="SBP_5"/>
</dbReference>